<evidence type="ECO:0000313" key="2">
    <source>
        <dbReference type="Proteomes" id="UP001159363"/>
    </source>
</evidence>
<proteinExistence type="predicted"/>
<reference evidence="1 2" key="1">
    <citation type="submission" date="2023-02" db="EMBL/GenBank/DDBJ databases">
        <title>LHISI_Scaffold_Assembly.</title>
        <authorList>
            <person name="Stuart O.P."/>
            <person name="Cleave R."/>
            <person name="Magrath M.J.L."/>
            <person name="Mikheyev A.S."/>
        </authorList>
    </citation>
    <scope>NUCLEOTIDE SEQUENCE [LARGE SCALE GENOMIC DNA]</scope>
    <source>
        <strain evidence="1">Daus_M_001</strain>
        <tissue evidence="1">Leg muscle</tissue>
    </source>
</reference>
<gene>
    <name evidence="1" type="ORF">PR048_002411</name>
</gene>
<dbReference type="EMBL" id="JARBHB010000001">
    <property type="protein sequence ID" value="KAJ8897065.1"/>
    <property type="molecule type" value="Genomic_DNA"/>
</dbReference>
<name>A0ABQ9IK31_9NEOP</name>
<sequence length="311" mass="34554">MPVGAAADEWIDCSPPTMANQVQSPAWSLPDFRKWESCRAIGQVGIWSAGFLGDLPFPQPLYSGAAPFSPRFTLVGCQDLVGHGTRATCVLSSRSVPVSSLVIVAHCTHRRLLRRSLSSNCDRSHALGAVAFSTAVAASADPHMPTEAVLYETALLNISVYLRNVLRKCIARSANAVDELRRVMDCINNFDIVSTVVRGGDPQPLLWEQLQLTQDQANTKVNSSRTLDLEREESTEYVAQPPRRKRPLLAAAASHNRYLLRQHRTTASPHIENNSWCVTFCYADDGLILISRNTRRQLEENTEVIMEKIWT</sequence>
<comment type="caution">
    <text evidence="1">The sequence shown here is derived from an EMBL/GenBank/DDBJ whole genome shotgun (WGS) entry which is preliminary data.</text>
</comment>
<protein>
    <submittedName>
        <fullName evidence="1">Uncharacterized protein</fullName>
    </submittedName>
</protein>
<keyword evidence="2" id="KW-1185">Reference proteome</keyword>
<dbReference type="Proteomes" id="UP001159363">
    <property type="component" value="Chromosome 1"/>
</dbReference>
<accession>A0ABQ9IK31</accession>
<evidence type="ECO:0000313" key="1">
    <source>
        <dbReference type="EMBL" id="KAJ8897065.1"/>
    </source>
</evidence>
<organism evidence="1 2">
    <name type="scientific">Dryococelus australis</name>
    <dbReference type="NCBI Taxonomy" id="614101"/>
    <lineage>
        <taxon>Eukaryota</taxon>
        <taxon>Metazoa</taxon>
        <taxon>Ecdysozoa</taxon>
        <taxon>Arthropoda</taxon>
        <taxon>Hexapoda</taxon>
        <taxon>Insecta</taxon>
        <taxon>Pterygota</taxon>
        <taxon>Neoptera</taxon>
        <taxon>Polyneoptera</taxon>
        <taxon>Phasmatodea</taxon>
        <taxon>Verophasmatodea</taxon>
        <taxon>Anareolatae</taxon>
        <taxon>Phasmatidae</taxon>
        <taxon>Eurycanthinae</taxon>
        <taxon>Dryococelus</taxon>
    </lineage>
</organism>